<evidence type="ECO:0000313" key="1">
    <source>
        <dbReference type="EMBL" id="MPC28647.1"/>
    </source>
</evidence>
<organism evidence="1 2">
    <name type="scientific">Portunus trituberculatus</name>
    <name type="common">Swimming crab</name>
    <name type="synonym">Neptunus trituberculatus</name>
    <dbReference type="NCBI Taxonomy" id="210409"/>
    <lineage>
        <taxon>Eukaryota</taxon>
        <taxon>Metazoa</taxon>
        <taxon>Ecdysozoa</taxon>
        <taxon>Arthropoda</taxon>
        <taxon>Crustacea</taxon>
        <taxon>Multicrustacea</taxon>
        <taxon>Malacostraca</taxon>
        <taxon>Eumalacostraca</taxon>
        <taxon>Eucarida</taxon>
        <taxon>Decapoda</taxon>
        <taxon>Pleocyemata</taxon>
        <taxon>Brachyura</taxon>
        <taxon>Eubrachyura</taxon>
        <taxon>Portunoidea</taxon>
        <taxon>Portunidae</taxon>
        <taxon>Portuninae</taxon>
        <taxon>Portunus</taxon>
    </lineage>
</organism>
<reference evidence="1 2" key="1">
    <citation type="submission" date="2019-05" db="EMBL/GenBank/DDBJ databases">
        <title>Another draft genome of Portunus trituberculatus and its Hox gene families provides insights of decapod evolution.</title>
        <authorList>
            <person name="Jeong J.-H."/>
            <person name="Song I."/>
            <person name="Kim S."/>
            <person name="Choi T."/>
            <person name="Kim D."/>
            <person name="Ryu S."/>
            <person name="Kim W."/>
        </authorList>
    </citation>
    <scope>NUCLEOTIDE SEQUENCE [LARGE SCALE GENOMIC DNA]</scope>
    <source>
        <tissue evidence="1">Muscle</tissue>
    </source>
</reference>
<dbReference type="EMBL" id="VSRR010001946">
    <property type="protein sequence ID" value="MPC28647.1"/>
    <property type="molecule type" value="Genomic_DNA"/>
</dbReference>
<evidence type="ECO:0000313" key="2">
    <source>
        <dbReference type="Proteomes" id="UP000324222"/>
    </source>
</evidence>
<name>A0A5B7E5P8_PORTR</name>
<keyword evidence="2" id="KW-1185">Reference proteome</keyword>
<accession>A0A5B7E5P8</accession>
<comment type="caution">
    <text evidence="1">The sequence shown here is derived from an EMBL/GenBank/DDBJ whole genome shotgun (WGS) entry which is preliminary data.</text>
</comment>
<protein>
    <submittedName>
        <fullName evidence="1">Uncharacterized protein</fullName>
    </submittedName>
</protein>
<dbReference type="Proteomes" id="UP000324222">
    <property type="component" value="Unassembled WGS sequence"/>
</dbReference>
<gene>
    <name evidence="1" type="ORF">E2C01_021857</name>
</gene>
<proteinExistence type="predicted"/>
<sequence length="59" mass="6441">MFPYASHFTVAATQCFVFRPSPSLTTNFSSFVTSTPSATPCHTTVLPNNLLRHQSTPVP</sequence>
<dbReference type="AlphaFoldDB" id="A0A5B7E5P8"/>